<comment type="similarity">
    <text evidence="2">Belongs to the LysR transcriptional regulatory family.</text>
</comment>
<dbReference type="OrthoDB" id="9793571at2"/>
<dbReference type="PROSITE" id="PS50931">
    <property type="entry name" value="HTH_LYSR"/>
    <property type="match status" value="1"/>
</dbReference>
<organism evidence="7 8">
    <name type="scientific">Bradyrhizobium manausense</name>
    <dbReference type="NCBI Taxonomy" id="989370"/>
    <lineage>
        <taxon>Bacteria</taxon>
        <taxon>Pseudomonadati</taxon>
        <taxon>Pseudomonadota</taxon>
        <taxon>Alphaproteobacteria</taxon>
        <taxon>Hyphomicrobiales</taxon>
        <taxon>Nitrobacteraceae</taxon>
        <taxon>Bradyrhizobium</taxon>
    </lineage>
</organism>
<evidence type="ECO:0000259" key="6">
    <source>
        <dbReference type="PROSITE" id="PS50931"/>
    </source>
</evidence>
<dbReference type="SUPFAM" id="SSF53850">
    <property type="entry name" value="Periplasmic binding protein-like II"/>
    <property type="match status" value="1"/>
</dbReference>
<reference evidence="7 8" key="1">
    <citation type="submission" date="2015-09" db="EMBL/GenBank/DDBJ databases">
        <title>Draft Genome Sequence of Bradyrhizobium manausense Strain BR 3351T, a Novel Symbiotic Nitrogen-Fixing Alphaproteobacterium Isolated from Brazilian Amazon Rain Forest.</title>
        <authorList>
            <person name="De Araujo J.L."/>
            <person name="Zilli J.E."/>
        </authorList>
    </citation>
    <scope>NUCLEOTIDE SEQUENCE [LARGE SCALE GENOMIC DNA]</scope>
    <source>
        <strain evidence="7 8">BR3351</strain>
    </source>
</reference>
<sequence>MTARPPFDTLIAFEAVHRLGSVTAAASDLGITQSAVSHRLRRLEDFMGLPLLTRSSAGMRPTPAGEALASGLGELLAGLGELRARCRAAANNGPLRVGVSAALADYWLVARLPTFKAPSTPIELIIVESTAQAIHLDLDITIHWLLEGEARETSTQRVLFREQIFPVCHAGLLPSAPLDDPTRIAALPLIHKGAGAGANAGTEWSWSTWFARLGLHAPAPVGLRYANMATAIGAALQGSGVVLTRSLLAHDALIDGRLVRVLPETWDMPSSKVHLVRWPAVLASDARVKAFVAWLLDAANECVR</sequence>
<evidence type="ECO:0000256" key="5">
    <source>
        <dbReference type="ARBA" id="ARBA00023163"/>
    </source>
</evidence>
<dbReference type="Gene3D" id="1.10.10.10">
    <property type="entry name" value="Winged helix-like DNA-binding domain superfamily/Winged helix DNA-binding domain"/>
    <property type="match status" value="1"/>
</dbReference>
<proteinExistence type="inferred from homology"/>
<dbReference type="Pfam" id="PF03466">
    <property type="entry name" value="LysR_substrate"/>
    <property type="match status" value="1"/>
</dbReference>
<keyword evidence="3" id="KW-0805">Transcription regulation</keyword>
<comment type="caution">
    <text evidence="7">The sequence shown here is derived from an EMBL/GenBank/DDBJ whole genome shotgun (WGS) entry which is preliminary data.</text>
</comment>
<dbReference type="InterPro" id="IPR005119">
    <property type="entry name" value="LysR_subst-bd"/>
</dbReference>
<dbReference type="InterPro" id="IPR000847">
    <property type="entry name" value="LysR_HTH_N"/>
</dbReference>
<keyword evidence="4" id="KW-0238">DNA-binding</keyword>
<protein>
    <submittedName>
        <fullName evidence="7">LysR family transcriptional regulator</fullName>
    </submittedName>
</protein>
<dbReference type="PANTHER" id="PTHR30537:SF5">
    <property type="entry name" value="HTH-TYPE TRANSCRIPTIONAL ACTIVATOR TTDR-RELATED"/>
    <property type="match status" value="1"/>
</dbReference>
<keyword evidence="5" id="KW-0804">Transcription</keyword>
<keyword evidence="8" id="KW-1185">Reference proteome</keyword>
<dbReference type="AlphaFoldDB" id="A0A0R3D4T8"/>
<evidence type="ECO:0000313" key="7">
    <source>
        <dbReference type="EMBL" id="KRQ02533.1"/>
    </source>
</evidence>
<accession>A0A0R3D4T8</accession>
<evidence type="ECO:0000256" key="1">
    <source>
        <dbReference type="ARBA" id="ARBA00003502"/>
    </source>
</evidence>
<dbReference type="InterPro" id="IPR058163">
    <property type="entry name" value="LysR-type_TF_proteobact-type"/>
</dbReference>
<dbReference type="Gene3D" id="3.40.190.10">
    <property type="entry name" value="Periplasmic binding protein-like II"/>
    <property type="match status" value="2"/>
</dbReference>
<gene>
    <name evidence="7" type="ORF">AOQ71_34570</name>
</gene>
<dbReference type="PANTHER" id="PTHR30537">
    <property type="entry name" value="HTH-TYPE TRANSCRIPTIONAL REGULATOR"/>
    <property type="match status" value="1"/>
</dbReference>
<evidence type="ECO:0000256" key="4">
    <source>
        <dbReference type="ARBA" id="ARBA00023125"/>
    </source>
</evidence>
<dbReference type="GO" id="GO:0003677">
    <property type="term" value="F:DNA binding"/>
    <property type="evidence" value="ECO:0007669"/>
    <property type="project" value="UniProtKB-KW"/>
</dbReference>
<dbReference type="STRING" id="989370.AOQ71_34570"/>
<dbReference type="Pfam" id="PF00126">
    <property type="entry name" value="HTH_1"/>
    <property type="match status" value="1"/>
</dbReference>
<dbReference type="InterPro" id="IPR036388">
    <property type="entry name" value="WH-like_DNA-bd_sf"/>
</dbReference>
<feature type="domain" description="HTH lysR-type" evidence="6">
    <location>
        <begin position="5"/>
        <end position="62"/>
    </location>
</feature>
<evidence type="ECO:0000256" key="2">
    <source>
        <dbReference type="ARBA" id="ARBA00009437"/>
    </source>
</evidence>
<evidence type="ECO:0000256" key="3">
    <source>
        <dbReference type="ARBA" id="ARBA00023015"/>
    </source>
</evidence>
<dbReference type="PRINTS" id="PR00039">
    <property type="entry name" value="HTHLYSR"/>
</dbReference>
<comment type="function">
    <text evidence="1">NodD regulates the expression of the nodABCFE genes which encode other nodulation proteins. NodD is also a negative regulator of its own expression. Binds flavonoids as inducers.</text>
</comment>
<dbReference type="EMBL" id="LJYG01000110">
    <property type="protein sequence ID" value="KRQ02533.1"/>
    <property type="molecule type" value="Genomic_DNA"/>
</dbReference>
<evidence type="ECO:0000313" key="8">
    <source>
        <dbReference type="Proteomes" id="UP000051936"/>
    </source>
</evidence>
<dbReference type="InterPro" id="IPR036390">
    <property type="entry name" value="WH_DNA-bd_sf"/>
</dbReference>
<dbReference type="Proteomes" id="UP000051936">
    <property type="component" value="Unassembled WGS sequence"/>
</dbReference>
<dbReference type="SUPFAM" id="SSF46785">
    <property type="entry name" value="Winged helix' DNA-binding domain"/>
    <property type="match status" value="1"/>
</dbReference>
<dbReference type="GO" id="GO:0003700">
    <property type="term" value="F:DNA-binding transcription factor activity"/>
    <property type="evidence" value="ECO:0007669"/>
    <property type="project" value="InterPro"/>
</dbReference>
<name>A0A0R3D4T8_9BRAD</name>